<evidence type="ECO:0000313" key="1">
    <source>
        <dbReference type="EMBL" id="RGS35233.1"/>
    </source>
</evidence>
<dbReference type="Pfam" id="PF12686">
    <property type="entry name" value="DUF3800"/>
    <property type="match status" value="1"/>
</dbReference>
<organism evidence="1 2">
    <name type="scientific">Coprococcus eutactus</name>
    <dbReference type="NCBI Taxonomy" id="33043"/>
    <lineage>
        <taxon>Bacteria</taxon>
        <taxon>Bacillati</taxon>
        <taxon>Bacillota</taxon>
        <taxon>Clostridia</taxon>
        <taxon>Lachnospirales</taxon>
        <taxon>Lachnospiraceae</taxon>
        <taxon>Coprococcus</taxon>
    </lineage>
</organism>
<proteinExistence type="predicted"/>
<evidence type="ECO:0008006" key="3">
    <source>
        <dbReference type="Google" id="ProtNLM"/>
    </source>
</evidence>
<comment type="caution">
    <text evidence="1">The sequence shown here is derived from an EMBL/GenBank/DDBJ whole genome shotgun (WGS) entry which is preliminary data.</text>
</comment>
<dbReference type="EMBL" id="QRVK01000070">
    <property type="protein sequence ID" value="RGS35233.1"/>
    <property type="molecule type" value="Genomic_DNA"/>
</dbReference>
<sequence length="236" mass="27722">MNIYIDESGSINRYHTSDLYFVVSMIHVLDPIALERAYKRFISSNYEMLLDLDSDKVDDMTGKIVKHGGRMFRDGKFRELKGAQFDRDMKHIFVDYFSRKHHFDVYYIMMKNENLPSRFFDNISRTFNYSIKSALLYFIQSGYLPDESCFLQLDERNERVENKSFLENYLNTELSLSGQVAGDFSVSYFDSSCNKFIQIADVFSNLFYSHLQTGHYVDELGLMKELGILKGIFEMP</sequence>
<reference evidence="1 2" key="1">
    <citation type="submission" date="2018-08" db="EMBL/GenBank/DDBJ databases">
        <title>A genome reference for cultivated species of the human gut microbiota.</title>
        <authorList>
            <person name="Zou Y."/>
            <person name="Xue W."/>
            <person name="Luo G."/>
        </authorList>
    </citation>
    <scope>NUCLEOTIDE SEQUENCE [LARGE SCALE GENOMIC DNA]</scope>
    <source>
        <strain evidence="1 2">AF22-21</strain>
    </source>
</reference>
<name>A0A412IE85_9FIRM</name>
<dbReference type="AlphaFoldDB" id="A0A412IE85"/>
<evidence type="ECO:0000313" key="2">
    <source>
        <dbReference type="Proteomes" id="UP000283295"/>
    </source>
</evidence>
<dbReference type="OrthoDB" id="2057679at2"/>
<dbReference type="Proteomes" id="UP000283295">
    <property type="component" value="Unassembled WGS sequence"/>
</dbReference>
<dbReference type="InterPro" id="IPR024524">
    <property type="entry name" value="DUF3800"/>
</dbReference>
<protein>
    <recommendedName>
        <fullName evidence="3">DUF3800 domain-containing protein</fullName>
    </recommendedName>
</protein>
<accession>A0A412IE85</accession>
<gene>
    <name evidence="1" type="ORF">DWX94_13965</name>
</gene>